<organism evidence="1 2">
    <name type="scientific">Iris pallida</name>
    <name type="common">Sweet iris</name>
    <dbReference type="NCBI Taxonomy" id="29817"/>
    <lineage>
        <taxon>Eukaryota</taxon>
        <taxon>Viridiplantae</taxon>
        <taxon>Streptophyta</taxon>
        <taxon>Embryophyta</taxon>
        <taxon>Tracheophyta</taxon>
        <taxon>Spermatophyta</taxon>
        <taxon>Magnoliopsida</taxon>
        <taxon>Liliopsida</taxon>
        <taxon>Asparagales</taxon>
        <taxon>Iridaceae</taxon>
        <taxon>Iridoideae</taxon>
        <taxon>Irideae</taxon>
        <taxon>Iris</taxon>
    </lineage>
</organism>
<reference evidence="1" key="2">
    <citation type="submission" date="2023-04" db="EMBL/GenBank/DDBJ databases">
        <authorList>
            <person name="Bruccoleri R.E."/>
            <person name="Oakeley E.J."/>
            <person name="Faust A.-M."/>
            <person name="Dessus-Babus S."/>
            <person name="Altorfer M."/>
            <person name="Burckhardt D."/>
            <person name="Oertli M."/>
            <person name="Naumann U."/>
            <person name="Petersen F."/>
            <person name="Wong J."/>
        </authorList>
    </citation>
    <scope>NUCLEOTIDE SEQUENCE</scope>
    <source>
        <strain evidence="1">GSM-AAB239-AS_SAM_17_03QT</strain>
        <tissue evidence="1">Leaf</tissue>
    </source>
</reference>
<comment type="caution">
    <text evidence="1">The sequence shown here is derived from an EMBL/GenBank/DDBJ whole genome shotgun (WGS) entry which is preliminary data.</text>
</comment>
<accession>A0AAX6I0E6</accession>
<sequence>MLPELCPAPLECSPSSGDHLDSLLVFFLVFVEYICNICRYKWFLPYFVVSVDIDPIQPIQLLHVLIQYRPISVQADTYIRCISQSIRKKKFDRKRLTNKDVKAQ</sequence>
<dbReference type="Proteomes" id="UP001140949">
    <property type="component" value="Unassembled WGS sequence"/>
</dbReference>
<reference evidence="1" key="1">
    <citation type="journal article" date="2023" name="GigaByte">
        <title>Genome assembly of the bearded iris, Iris pallida Lam.</title>
        <authorList>
            <person name="Bruccoleri R.E."/>
            <person name="Oakeley E.J."/>
            <person name="Faust A.M.E."/>
            <person name="Altorfer M."/>
            <person name="Dessus-Babus S."/>
            <person name="Burckhardt D."/>
            <person name="Oertli M."/>
            <person name="Naumann U."/>
            <person name="Petersen F."/>
            <person name="Wong J."/>
        </authorList>
    </citation>
    <scope>NUCLEOTIDE SEQUENCE</scope>
    <source>
        <strain evidence="1">GSM-AAB239-AS_SAM_17_03QT</strain>
    </source>
</reference>
<proteinExistence type="predicted"/>
<evidence type="ECO:0000313" key="2">
    <source>
        <dbReference type="Proteomes" id="UP001140949"/>
    </source>
</evidence>
<keyword evidence="2" id="KW-1185">Reference proteome</keyword>
<name>A0AAX6I0E6_IRIPA</name>
<gene>
    <name evidence="1" type="ORF">M6B38_280910</name>
</gene>
<evidence type="ECO:0000313" key="1">
    <source>
        <dbReference type="EMBL" id="KAJ6846451.1"/>
    </source>
</evidence>
<dbReference type="EMBL" id="JANAVB010005598">
    <property type="protein sequence ID" value="KAJ6846451.1"/>
    <property type="molecule type" value="Genomic_DNA"/>
</dbReference>
<dbReference type="AlphaFoldDB" id="A0AAX6I0E6"/>
<protein>
    <submittedName>
        <fullName evidence="1">Uncharacterized protein</fullName>
    </submittedName>
</protein>